<dbReference type="EMBL" id="LVHG01000044">
    <property type="protein sequence ID" value="OAK63555.1"/>
    <property type="molecule type" value="Genomic_DNA"/>
</dbReference>
<keyword evidence="8" id="KW-0443">Lipid metabolism</keyword>
<keyword evidence="4" id="KW-0997">Cell inner membrane</keyword>
<proteinExistence type="inferred from homology"/>
<evidence type="ECO:0000256" key="2">
    <source>
        <dbReference type="ARBA" id="ARBA00010358"/>
    </source>
</evidence>
<evidence type="ECO:0000256" key="7">
    <source>
        <dbReference type="ARBA" id="ARBA00022989"/>
    </source>
</evidence>
<dbReference type="GO" id="GO:0006457">
    <property type="term" value="P:protein folding"/>
    <property type="evidence" value="ECO:0007669"/>
    <property type="project" value="InterPro"/>
</dbReference>
<evidence type="ECO:0000256" key="1">
    <source>
        <dbReference type="ARBA" id="ARBA00004383"/>
    </source>
</evidence>
<evidence type="ECO:0000313" key="15">
    <source>
        <dbReference type="Proteomes" id="UP000077852"/>
    </source>
</evidence>
<evidence type="ECO:0000256" key="10">
    <source>
        <dbReference type="ARBA" id="ARBA00023186"/>
    </source>
</evidence>
<sequence>MRWVPWAAGGAVLIAVGGGWLASLPDEDGPFAAERGPAAATTATASPEPRPAQTATAAAVPDALLNSALISIFDQVLSEAQADNKAAFMAKAPALLAKYLREDWRVRALGLLERYVDMQEALTSMPPPAPGDPAQLRRALQAREAMRRRYFAPEEIEGLFGDQIRQDNFMADKLELLANAALTPEQRTAALKQSEQAWLSPEQREVRREAVAHADVMQQTAALEARGASPQERFAARSKAYGYEVARNLAALDQEDQDWNARLDRYAAASEAEQARLRETLFNETERLRLSGALAMRSAAARKPAAPPGGQ</sequence>
<organism evidence="14 15">
    <name type="scientific">Variovorax paradoxus</name>
    <dbReference type="NCBI Taxonomy" id="34073"/>
    <lineage>
        <taxon>Bacteria</taxon>
        <taxon>Pseudomonadati</taxon>
        <taxon>Pseudomonadota</taxon>
        <taxon>Betaproteobacteria</taxon>
        <taxon>Burkholderiales</taxon>
        <taxon>Comamonadaceae</taxon>
        <taxon>Variovorax</taxon>
    </lineage>
</organism>
<keyword evidence="9" id="KW-0472">Membrane</keyword>
<feature type="region of interest" description="Disordered" evidence="13">
    <location>
        <begin position="31"/>
        <end position="56"/>
    </location>
</feature>
<evidence type="ECO:0000256" key="5">
    <source>
        <dbReference type="ARBA" id="ARBA00022692"/>
    </source>
</evidence>
<comment type="caution">
    <text evidence="14">The sequence shown here is derived from an EMBL/GenBank/DDBJ whole genome shotgun (WGS) entry which is preliminary data.</text>
</comment>
<evidence type="ECO:0000256" key="13">
    <source>
        <dbReference type="SAM" id="MobiDB-lite"/>
    </source>
</evidence>
<keyword evidence="3" id="KW-1003">Cell membrane</keyword>
<evidence type="ECO:0000256" key="6">
    <source>
        <dbReference type="ARBA" id="ARBA00022963"/>
    </source>
</evidence>
<dbReference type="SUPFAM" id="SSF158855">
    <property type="entry name" value="Lipase chaperone-like"/>
    <property type="match status" value="1"/>
</dbReference>
<evidence type="ECO:0000256" key="9">
    <source>
        <dbReference type="ARBA" id="ARBA00023136"/>
    </source>
</evidence>
<accession>A0AA91DN56</accession>
<reference evidence="14 15" key="1">
    <citation type="submission" date="2016-03" db="EMBL/GenBank/DDBJ databases">
        <title>Genome sequence of Variovorax paradoxus KB5.</title>
        <authorList>
            <person name="Jeong H."/>
            <person name="Hong C.E."/>
            <person name="Jo S.H."/>
            <person name="Park J.M."/>
        </authorList>
    </citation>
    <scope>NUCLEOTIDE SEQUENCE [LARGE SCALE GENOMIC DNA]</scope>
    <source>
        <strain evidence="14 15">KB5</strain>
    </source>
</reference>
<comment type="similarity">
    <text evidence="2">Belongs to the lipase chaperone family.</text>
</comment>
<dbReference type="AlphaFoldDB" id="A0AA91DN56"/>
<keyword evidence="10" id="KW-0143">Chaperone</keyword>
<keyword evidence="7" id="KW-1133">Transmembrane helix</keyword>
<evidence type="ECO:0000313" key="14">
    <source>
        <dbReference type="EMBL" id="OAK63555.1"/>
    </source>
</evidence>
<dbReference type="GO" id="GO:0016042">
    <property type="term" value="P:lipid catabolic process"/>
    <property type="evidence" value="ECO:0007669"/>
    <property type="project" value="UniProtKB-KW"/>
</dbReference>
<dbReference type="GO" id="GO:0005886">
    <property type="term" value="C:plasma membrane"/>
    <property type="evidence" value="ECO:0007669"/>
    <property type="project" value="UniProtKB-SubCell"/>
</dbReference>
<dbReference type="RefSeq" id="WP_081268087.1">
    <property type="nucleotide sequence ID" value="NZ_LVHG01000044.1"/>
</dbReference>
<protein>
    <recommendedName>
        <fullName evidence="11">Lipase helper protein</fullName>
    </recommendedName>
    <alternativeName>
        <fullName evidence="12">Lipase modulator</fullName>
    </alternativeName>
</protein>
<evidence type="ECO:0000256" key="8">
    <source>
        <dbReference type="ARBA" id="ARBA00023098"/>
    </source>
</evidence>
<evidence type="ECO:0000256" key="11">
    <source>
        <dbReference type="ARBA" id="ARBA00030948"/>
    </source>
</evidence>
<dbReference type="Pfam" id="PF03280">
    <property type="entry name" value="Lipase_chap"/>
    <property type="match status" value="1"/>
</dbReference>
<dbReference type="Proteomes" id="UP000077852">
    <property type="component" value="Unassembled WGS sequence"/>
</dbReference>
<evidence type="ECO:0000256" key="12">
    <source>
        <dbReference type="ARBA" id="ARBA00031542"/>
    </source>
</evidence>
<gene>
    <name evidence="14" type="ORF">A3K87_15775</name>
</gene>
<keyword evidence="6" id="KW-0442">Lipid degradation</keyword>
<evidence type="ECO:0000256" key="4">
    <source>
        <dbReference type="ARBA" id="ARBA00022519"/>
    </source>
</evidence>
<comment type="subcellular location">
    <subcellularLocation>
        <location evidence="1">Cell inner membrane</location>
        <topology evidence="1">Single-pass membrane protein</topology>
        <orientation evidence="1">Periplasmic side</orientation>
    </subcellularLocation>
</comment>
<evidence type="ECO:0000256" key="3">
    <source>
        <dbReference type="ARBA" id="ARBA00022475"/>
    </source>
</evidence>
<dbReference type="GO" id="GO:0051082">
    <property type="term" value="F:unfolded protein binding"/>
    <property type="evidence" value="ECO:0007669"/>
    <property type="project" value="InterPro"/>
</dbReference>
<name>A0AA91DN56_VARPD</name>
<keyword evidence="5" id="KW-0812">Transmembrane</keyword>
<dbReference type="InterPro" id="IPR004961">
    <property type="entry name" value="Lipase_chaperone"/>
</dbReference>